<reference evidence="4" key="1">
    <citation type="journal article" date="2021" name="G3 (Bethesda)">
        <title>Genome and transcriptome analysis of the beet armyworm Spodoptera exigua reveals targets for pest control. .</title>
        <authorList>
            <person name="Simon S."/>
            <person name="Breeschoten T."/>
            <person name="Jansen H.J."/>
            <person name="Dirks R.P."/>
            <person name="Schranz M.E."/>
            <person name="Ros V.I.D."/>
        </authorList>
    </citation>
    <scope>NUCLEOTIDE SEQUENCE</scope>
    <source>
        <strain evidence="4">TB_SE_WUR_2020</strain>
    </source>
</reference>
<feature type="domain" description="Peptidase S1" evidence="3">
    <location>
        <begin position="67"/>
        <end position="120"/>
    </location>
</feature>
<feature type="chain" id="PRO_5036813974" description="Peptidase S1 domain-containing protein" evidence="2">
    <location>
        <begin position="19"/>
        <end position="170"/>
    </location>
</feature>
<feature type="compositionally biased region" description="Low complexity" evidence="1">
    <location>
        <begin position="151"/>
        <end position="161"/>
    </location>
</feature>
<name>A0A922SQS5_SPOEX</name>
<accession>A0A922SQS5</accession>
<dbReference type="InterPro" id="IPR043504">
    <property type="entry name" value="Peptidase_S1_PA_chymotrypsin"/>
</dbReference>
<keyword evidence="2" id="KW-0732">Signal</keyword>
<evidence type="ECO:0000313" key="4">
    <source>
        <dbReference type="EMBL" id="KAH9645511.1"/>
    </source>
</evidence>
<feature type="region of interest" description="Disordered" evidence="1">
    <location>
        <begin position="132"/>
        <end position="170"/>
    </location>
</feature>
<dbReference type="GO" id="GO:0006508">
    <property type="term" value="P:proteolysis"/>
    <property type="evidence" value="ECO:0007669"/>
    <property type="project" value="InterPro"/>
</dbReference>
<dbReference type="EMBL" id="JACEFF010000034">
    <property type="protein sequence ID" value="KAH9645511.1"/>
    <property type="molecule type" value="Genomic_DNA"/>
</dbReference>
<dbReference type="InterPro" id="IPR009003">
    <property type="entry name" value="Peptidase_S1_PA"/>
</dbReference>
<dbReference type="GO" id="GO:0004252">
    <property type="term" value="F:serine-type endopeptidase activity"/>
    <property type="evidence" value="ECO:0007669"/>
    <property type="project" value="InterPro"/>
</dbReference>
<dbReference type="InterPro" id="IPR033116">
    <property type="entry name" value="TRYPSIN_SER"/>
</dbReference>
<gene>
    <name evidence="4" type="ORF">HF086_007027</name>
</gene>
<protein>
    <recommendedName>
        <fullName evidence="3">Peptidase S1 domain-containing protein</fullName>
    </recommendedName>
</protein>
<dbReference type="AlphaFoldDB" id="A0A922SQS5"/>
<dbReference type="PROSITE" id="PS00135">
    <property type="entry name" value="TRYPSIN_SER"/>
    <property type="match status" value="1"/>
</dbReference>
<dbReference type="SUPFAM" id="SSF50494">
    <property type="entry name" value="Trypsin-like serine proteases"/>
    <property type="match status" value="1"/>
</dbReference>
<organism evidence="4 5">
    <name type="scientific">Spodoptera exigua</name>
    <name type="common">Beet armyworm</name>
    <name type="synonym">Noctua fulgens</name>
    <dbReference type="NCBI Taxonomy" id="7107"/>
    <lineage>
        <taxon>Eukaryota</taxon>
        <taxon>Metazoa</taxon>
        <taxon>Ecdysozoa</taxon>
        <taxon>Arthropoda</taxon>
        <taxon>Hexapoda</taxon>
        <taxon>Insecta</taxon>
        <taxon>Pterygota</taxon>
        <taxon>Neoptera</taxon>
        <taxon>Endopterygota</taxon>
        <taxon>Lepidoptera</taxon>
        <taxon>Glossata</taxon>
        <taxon>Ditrysia</taxon>
        <taxon>Noctuoidea</taxon>
        <taxon>Noctuidae</taxon>
        <taxon>Amphipyrinae</taxon>
        <taxon>Spodoptera</taxon>
    </lineage>
</organism>
<evidence type="ECO:0000256" key="2">
    <source>
        <dbReference type="SAM" id="SignalP"/>
    </source>
</evidence>
<dbReference type="InterPro" id="IPR001254">
    <property type="entry name" value="Trypsin_dom"/>
</dbReference>
<proteinExistence type="predicted"/>
<feature type="signal peptide" evidence="2">
    <location>
        <begin position="1"/>
        <end position="18"/>
    </location>
</feature>
<evidence type="ECO:0000259" key="3">
    <source>
        <dbReference type="Pfam" id="PF00089"/>
    </source>
</evidence>
<dbReference type="Pfam" id="PF00089">
    <property type="entry name" value="Trypsin"/>
    <property type="match status" value="1"/>
</dbReference>
<comment type="caution">
    <text evidence="4">The sequence shown here is derived from an EMBL/GenBank/DDBJ whole genome shotgun (WGS) entry which is preliminary data.</text>
</comment>
<dbReference type="Proteomes" id="UP000814243">
    <property type="component" value="Unassembled WGS sequence"/>
</dbReference>
<dbReference type="Gene3D" id="2.40.10.10">
    <property type="entry name" value="Trypsin-like serine proteases"/>
    <property type="match status" value="1"/>
</dbReference>
<evidence type="ECO:0000313" key="5">
    <source>
        <dbReference type="Proteomes" id="UP000814243"/>
    </source>
</evidence>
<evidence type="ECO:0000256" key="1">
    <source>
        <dbReference type="SAM" id="MobiDB-lite"/>
    </source>
</evidence>
<sequence>MAAYYIFGIFFILSFVQGMEILQAEPAIIEEMRDALPSASRIVAGQPAAEGQFPFRVACGWWLQMDQSSPVGDSGGPLTIEDADGKRTQVGIVSFGAGFPFGCNSPFPSGYVRPGYYHDWFTEVTGIDFDWDSDALVNPPASESNEDESASADSSESASSEEGNKIRVVN</sequence>